<sequence length="334" mass="36964">MKRILIVGAAWVGDAVLAQPLFSALRATSPEVHLTVMGPRWTHGVLRRMPEVDALLDHPFPHGRLDLPGRWRLGRTLRSEGFDQAIVLPNSWKSALVPWFAKIPRRTGFIGEQRHWLLNDARRLNPERLPLMMQRFLSLANPQGQCPEPLPHPRLVMDPESQSRTLERLNLSRANPIAILCPGAEYGPAKRWPAAHFAQVARQWMSQGWQIWILGSAKDHPVGAEIVRLVPAPVQNLCGITALEEAVDLMALAQRVVTNDSGLMHVAAALGRPLVALFGSSSPQFTPPLSAQARVLRLGLPCSPCFQRTCPLVHLNCLNLLGPEQVLASFPDPT</sequence>
<evidence type="ECO:0000256" key="1">
    <source>
        <dbReference type="ARBA" id="ARBA00022676"/>
    </source>
</evidence>
<dbReference type="GO" id="GO:0009244">
    <property type="term" value="P:lipopolysaccharide core region biosynthetic process"/>
    <property type="evidence" value="ECO:0007669"/>
    <property type="project" value="TreeGrafter"/>
</dbReference>
<dbReference type="SUPFAM" id="SSF53756">
    <property type="entry name" value="UDP-Glycosyltransferase/glycogen phosphorylase"/>
    <property type="match status" value="1"/>
</dbReference>
<dbReference type="EC" id="2.4.99.24" evidence="4"/>
<reference evidence="6" key="1">
    <citation type="submission" date="2021-02" db="EMBL/GenBank/DDBJ databases">
        <title>Comparative genomics of Ferrovum myxofaciens strains, predominant extremophile bacteria forming large biofilm stalactites in acid mine ecosystems.</title>
        <authorList>
            <person name="Burkartova K."/>
            <person name="Ridl J."/>
            <person name="Pajer P."/>
            <person name="Falteisek L."/>
        </authorList>
    </citation>
    <scope>NUCLEOTIDE SEQUENCE</scope>
    <source>
        <strain evidence="6">MI1III</strain>
    </source>
</reference>
<comment type="catalytic activity">
    <reaction evidence="5">
        <text>an L-alpha-D-Hep-(1-&gt;5)-[alpha-Kdo-(2-&gt;4)]-alpha-Kdo-(2-&gt;6)-lipid A + ADP-L-glycero-beta-D-manno-heptose = an L-alpha-D-Hep-(1-&gt;3)-L-alpha-D-Hep-(1-&gt;5)-[alpha-Kdo-(2-&gt;4)]-alpha-Kdo-(2-&gt;6)-lipid A + ADP + H(+)</text>
        <dbReference type="Rhea" id="RHEA:74071"/>
        <dbReference type="ChEBI" id="CHEBI:15378"/>
        <dbReference type="ChEBI" id="CHEBI:61506"/>
        <dbReference type="ChEBI" id="CHEBI:193068"/>
        <dbReference type="ChEBI" id="CHEBI:193069"/>
        <dbReference type="ChEBI" id="CHEBI:456216"/>
        <dbReference type="EC" id="2.4.99.24"/>
    </reaction>
</comment>
<dbReference type="GO" id="GO:0008713">
    <property type="term" value="F:ADP-heptose-lipopolysaccharide heptosyltransferase activity"/>
    <property type="evidence" value="ECO:0007669"/>
    <property type="project" value="UniProtKB-EC"/>
</dbReference>
<evidence type="ECO:0000313" key="6">
    <source>
        <dbReference type="EMBL" id="QWY78543.1"/>
    </source>
</evidence>
<name>A0A9E6MZS5_9PROT</name>
<dbReference type="GO" id="GO:0005829">
    <property type="term" value="C:cytosol"/>
    <property type="evidence" value="ECO:0007669"/>
    <property type="project" value="TreeGrafter"/>
</dbReference>
<accession>A0A9E6MZS5</accession>
<evidence type="ECO:0000256" key="3">
    <source>
        <dbReference type="ARBA" id="ARBA00043995"/>
    </source>
</evidence>
<evidence type="ECO:0000313" key="7">
    <source>
        <dbReference type="Proteomes" id="UP000683551"/>
    </source>
</evidence>
<dbReference type="AlphaFoldDB" id="A0A9E6MZS5"/>
<dbReference type="InterPro" id="IPR002201">
    <property type="entry name" value="Glyco_trans_9"/>
</dbReference>
<evidence type="ECO:0000256" key="2">
    <source>
        <dbReference type="ARBA" id="ARBA00022679"/>
    </source>
</evidence>
<dbReference type="InterPro" id="IPR011910">
    <property type="entry name" value="RfaF"/>
</dbReference>
<dbReference type="CDD" id="cd03789">
    <property type="entry name" value="GT9_LPS_heptosyltransferase"/>
    <property type="match status" value="1"/>
</dbReference>
<dbReference type="InterPro" id="IPR051199">
    <property type="entry name" value="LPS_LOS_Heptosyltrfase"/>
</dbReference>
<keyword evidence="2" id="KW-0808">Transferase</keyword>
<dbReference type="PANTHER" id="PTHR30160">
    <property type="entry name" value="TETRAACYLDISACCHARIDE 4'-KINASE-RELATED"/>
    <property type="match status" value="1"/>
</dbReference>
<keyword evidence="1" id="KW-0328">Glycosyltransferase</keyword>
<organism evidence="6 7">
    <name type="scientific">Ferrovum myxofaciens</name>
    <dbReference type="NCBI Taxonomy" id="416213"/>
    <lineage>
        <taxon>Bacteria</taxon>
        <taxon>Pseudomonadati</taxon>
        <taxon>Pseudomonadota</taxon>
        <taxon>Betaproteobacteria</taxon>
        <taxon>Ferrovales</taxon>
        <taxon>Ferrovaceae</taxon>
        <taxon>Ferrovum</taxon>
    </lineage>
</organism>
<dbReference type="FunFam" id="3.40.50.2000:FF:000023">
    <property type="entry name" value="ADP-heptose--LPS heptosyltransferase II"/>
    <property type="match status" value="1"/>
</dbReference>
<evidence type="ECO:0000256" key="4">
    <source>
        <dbReference type="ARBA" id="ARBA00044042"/>
    </source>
</evidence>
<comment type="similarity">
    <text evidence="3">Belongs to the glycosyltransferase 9 family.</text>
</comment>
<dbReference type="NCBIfam" id="TIGR02195">
    <property type="entry name" value="heptsyl_trn_II"/>
    <property type="match status" value="1"/>
</dbReference>
<dbReference type="Pfam" id="PF01075">
    <property type="entry name" value="Glyco_transf_9"/>
    <property type="match status" value="1"/>
</dbReference>
<evidence type="ECO:0000256" key="5">
    <source>
        <dbReference type="ARBA" id="ARBA00047503"/>
    </source>
</evidence>
<dbReference type="EMBL" id="CP071137">
    <property type="protein sequence ID" value="QWY78543.1"/>
    <property type="molecule type" value="Genomic_DNA"/>
</dbReference>
<proteinExistence type="inferred from homology"/>
<dbReference type="PANTHER" id="PTHR30160:SF7">
    <property type="entry name" value="ADP-HEPTOSE--LPS HEPTOSYLTRANSFERASE 2"/>
    <property type="match status" value="1"/>
</dbReference>
<gene>
    <name evidence="6" type="primary">waaF</name>
    <name evidence="6" type="ORF">JZL65_05635</name>
</gene>
<dbReference type="RefSeq" id="WP_273145875.1">
    <property type="nucleotide sequence ID" value="NZ_CP053675.1"/>
</dbReference>
<protein>
    <recommendedName>
        <fullName evidence="4">lipopolysaccharide heptosyltransferase II</fullName>
        <ecNumber evidence="4">2.4.99.24</ecNumber>
    </recommendedName>
</protein>
<dbReference type="Gene3D" id="3.40.50.2000">
    <property type="entry name" value="Glycogen Phosphorylase B"/>
    <property type="match status" value="2"/>
</dbReference>
<dbReference type="Proteomes" id="UP000683551">
    <property type="component" value="Chromosome"/>
</dbReference>